<protein>
    <recommendedName>
        <fullName evidence="3">Nitroreductase</fullName>
    </recommendedName>
</protein>
<reference evidence="1 2" key="1">
    <citation type="submission" date="2018-06" db="EMBL/GenBank/DDBJ databases">
        <authorList>
            <consortium name="Pathogen Informatics"/>
            <person name="Doyle S."/>
        </authorList>
    </citation>
    <scope>NUCLEOTIDE SEQUENCE [LARGE SCALE GENOMIC DNA]</scope>
    <source>
        <strain evidence="1 2">NCTC10821</strain>
    </source>
</reference>
<proteinExistence type="predicted"/>
<keyword evidence="2" id="KW-1185">Reference proteome</keyword>
<gene>
    <name evidence="1" type="ORF">NCTC10821_06254</name>
</gene>
<name>A0A379PM95_9MYCO</name>
<evidence type="ECO:0000313" key="1">
    <source>
        <dbReference type="EMBL" id="SUE94955.1"/>
    </source>
</evidence>
<evidence type="ECO:0000313" key="2">
    <source>
        <dbReference type="Proteomes" id="UP000254978"/>
    </source>
</evidence>
<sequence length="46" mass="5104">MAKLLGLEPDERVIMLIAVGYADPEGLIPYSQKLALDRVRSYNRAG</sequence>
<dbReference type="SUPFAM" id="SSF55469">
    <property type="entry name" value="FMN-dependent nitroreductase-like"/>
    <property type="match status" value="1"/>
</dbReference>
<organism evidence="1 2">
    <name type="scientific">Mycolicibacterium tokaiense</name>
    <dbReference type="NCBI Taxonomy" id="39695"/>
    <lineage>
        <taxon>Bacteria</taxon>
        <taxon>Bacillati</taxon>
        <taxon>Actinomycetota</taxon>
        <taxon>Actinomycetes</taxon>
        <taxon>Mycobacteriales</taxon>
        <taxon>Mycobacteriaceae</taxon>
        <taxon>Mycolicibacterium</taxon>
    </lineage>
</organism>
<accession>A0A379PM95</accession>
<dbReference type="AlphaFoldDB" id="A0A379PM95"/>
<dbReference type="Proteomes" id="UP000254978">
    <property type="component" value="Unassembled WGS sequence"/>
</dbReference>
<dbReference type="EMBL" id="UGQT01000010">
    <property type="protein sequence ID" value="SUE94955.1"/>
    <property type="molecule type" value="Genomic_DNA"/>
</dbReference>
<dbReference type="GO" id="GO:0016491">
    <property type="term" value="F:oxidoreductase activity"/>
    <property type="evidence" value="ECO:0007669"/>
    <property type="project" value="InterPro"/>
</dbReference>
<dbReference type="InterPro" id="IPR000415">
    <property type="entry name" value="Nitroreductase-like"/>
</dbReference>
<dbReference type="Gene3D" id="3.40.109.10">
    <property type="entry name" value="NADH Oxidase"/>
    <property type="match status" value="1"/>
</dbReference>
<evidence type="ECO:0008006" key="3">
    <source>
        <dbReference type="Google" id="ProtNLM"/>
    </source>
</evidence>